<evidence type="ECO:0000313" key="3">
    <source>
        <dbReference type="Proteomes" id="UP000264820"/>
    </source>
</evidence>
<dbReference type="GO" id="GO:0030276">
    <property type="term" value="F:clathrin binding"/>
    <property type="evidence" value="ECO:0007669"/>
    <property type="project" value="InterPro"/>
</dbReference>
<sequence>RWASGISGGGMLEPTKEPAKPVSAAEMIASIAQAAAAAPDGATCPSDVVVEPLPPVRFDWSSSGVDPELVELTTAKMEPGGGGGGAAGGRVVDAFARLMSTMDKTSTSTR</sequence>
<evidence type="ECO:0000313" key="2">
    <source>
        <dbReference type="Ensembl" id="ENSHCOP00000007992.1"/>
    </source>
</evidence>
<name>A0A3Q2XUP7_HIPCM</name>
<dbReference type="GO" id="GO:0032588">
    <property type="term" value="C:trans-Golgi network membrane"/>
    <property type="evidence" value="ECO:0007669"/>
    <property type="project" value="InterPro"/>
</dbReference>
<dbReference type="PANTHER" id="PTHR16156:SF10">
    <property type="entry name" value="AFTIPHILIN-RELATED"/>
    <property type="match status" value="1"/>
</dbReference>
<keyword evidence="3" id="KW-1185">Reference proteome</keyword>
<dbReference type="AlphaFoldDB" id="A0A3Q2XUP7"/>
<reference evidence="2" key="1">
    <citation type="submission" date="2025-08" db="UniProtKB">
        <authorList>
            <consortium name="Ensembl"/>
        </authorList>
    </citation>
    <scope>IDENTIFICATION</scope>
</reference>
<protein>
    <submittedName>
        <fullName evidence="2">Uncharacterized protein</fullName>
    </submittedName>
</protein>
<dbReference type="Proteomes" id="UP000264820">
    <property type="component" value="Unplaced"/>
</dbReference>
<feature type="compositionally biased region" description="Gly residues" evidence="1">
    <location>
        <begin position="1"/>
        <end position="11"/>
    </location>
</feature>
<organism evidence="2 3">
    <name type="scientific">Hippocampus comes</name>
    <name type="common">Tiger tail seahorse</name>
    <dbReference type="NCBI Taxonomy" id="109280"/>
    <lineage>
        <taxon>Eukaryota</taxon>
        <taxon>Metazoa</taxon>
        <taxon>Chordata</taxon>
        <taxon>Craniata</taxon>
        <taxon>Vertebrata</taxon>
        <taxon>Euteleostomi</taxon>
        <taxon>Actinopterygii</taxon>
        <taxon>Neopterygii</taxon>
        <taxon>Teleostei</taxon>
        <taxon>Neoteleostei</taxon>
        <taxon>Acanthomorphata</taxon>
        <taxon>Syngnathiaria</taxon>
        <taxon>Syngnathiformes</taxon>
        <taxon>Syngnathoidei</taxon>
        <taxon>Syngnathidae</taxon>
        <taxon>Hippocampus</taxon>
    </lineage>
</organism>
<dbReference type="GO" id="GO:0030121">
    <property type="term" value="C:AP-1 adaptor complex"/>
    <property type="evidence" value="ECO:0007669"/>
    <property type="project" value="TreeGrafter"/>
</dbReference>
<accession>A0A3Q2XUP7</accession>
<dbReference type="STRING" id="109280.ENSHCOP00000007992"/>
<reference evidence="2" key="2">
    <citation type="submission" date="2025-09" db="UniProtKB">
        <authorList>
            <consortium name="Ensembl"/>
        </authorList>
    </citation>
    <scope>IDENTIFICATION</scope>
</reference>
<dbReference type="InterPro" id="IPR046359">
    <property type="entry name" value="Aftin-like"/>
</dbReference>
<dbReference type="Ensembl" id="ENSHCOT00000001057.1">
    <property type="protein sequence ID" value="ENSHCOP00000007992.1"/>
    <property type="gene ID" value="ENSHCOG00000010148.1"/>
</dbReference>
<proteinExistence type="predicted"/>
<evidence type="ECO:0000256" key="1">
    <source>
        <dbReference type="SAM" id="MobiDB-lite"/>
    </source>
</evidence>
<feature type="region of interest" description="Disordered" evidence="1">
    <location>
        <begin position="1"/>
        <end position="21"/>
    </location>
</feature>
<dbReference type="PANTHER" id="PTHR16156">
    <property type="entry name" value="AFTIPHILIN A-RELATED"/>
    <property type="match status" value="1"/>
</dbReference>